<dbReference type="EnsemblPlants" id="AVESA.00010b.r2.4DG0735900.1">
    <property type="protein sequence ID" value="AVESA.00010b.r2.4DG0735900.1.CDS"/>
    <property type="gene ID" value="AVESA.00010b.r2.4DG0735900"/>
</dbReference>
<proteinExistence type="predicted"/>
<evidence type="ECO:0000313" key="2">
    <source>
        <dbReference type="Proteomes" id="UP001732700"/>
    </source>
</evidence>
<dbReference type="Proteomes" id="UP001732700">
    <property type="component" value="Chromosome 4D"/>
</dbReference>
<sequence length="212" mass="22688">MAAPPPAYAPAVAVDDDEDDGFDWEAAVREIDSACALASTASVSNPAPPPRQPSAYPPSAPAPSAAAPFFHGPSAGGARQSTLDRFVDSFTKRQAAKDRPPPAPVVPVVVAVAPASGGGRFAVRYEEGCSRRAGDEDAVVEGACTVALDHEAVQTWIYPKTTSKMTVNWRGKERRRWNGRFEPLVMWSLPAMVRNVGAKVEKGVHRKEGRQR</sequence>
<keyword evidence="2" id="KW-1185">Reference proteome</keyword>
<name>A0ACD5X162_AVESA</name>
<organism evidence="1 2">
    <name type="scientific">Avena sativa</name>
    <name type="common">Oat</name>
    <dbReference type="NCBI Taxonomy" id="4498"/>
    <lineage>
        <taxon>Eukaryota</taxon>
        <taxon>Viridiplantae</taxon>
        <taxon>Streptophyta</taxon>
        <taxon>Embryophyta</taxon>
        <taxon>Tracheophyta</taxon>
        <taxon>Spermatophyta</taxon>
        <taxon>Magnoliopsida</taxon>
        <taxon>Liliopsida</taxon>
        <taxon>Poales</taxon>
        <taxon>Poaceae</taxon>
        <taxon>BOP clade</taxon>
        <taxon>Pooideae</taxon>
        <taxon>Poodae</taxon>
        <taxon>Poeae</taxon>
        <taxon>Poeae Chloroplast Group 1 (Aveneae type)</taxon>
        <taxon>Aveninae</taxon>
        <taxon>Avena</taxon>
    </lineage>
</organism>
<reference evidence="1" key="1">
    <citation type="submission" date="2021-05" db="EMBL/GenBank/DDBJ databases">
        <authorList>
            <person name="Scholz U."/>
            <person name="Mascher M."/>
            <person name="Fiebig A."/>
        </authorList>
    </citation>
    <scope>NUCLEOTIDE SEQUENCE [LARGE SCALE GENOMIC DNA]</scope>
</reference>
<reference evidence="1" key="2">
    <citation type="submission" date="2025-09" db="UniProtKB">
        <authorList>
            <consortium name="EnsemblPlants"/>
        </authorList>
    </citation>
    <scope>IDENTIFICATION</scope>
</reference>
<accession>A0ACD5X162</accession>
<protein>
    <submittedName>
        <fullName evidence="1">Uncharacterized protein</fullName>
    </submittedName>
</protein>
<evidence type="ECO:0000313" key="1">
    <source>
        <dbReference type="EnsemblPlants" id="AVESA.00010b.r2.4DG0735900.1.CDS"/>
    </source>
</evidence>